<dbReference type="RefSeq" id="WP_042920799.1">
    <property type="nucleotide sequence ID" value="NZ_QASO01000119.1"/>
</dbReference>
<accession>A0A2T5PHX5</accession>
<evidence type="ECO:0000313" key="2">
    <source>
        <dbReference type="EMBL" id="SUD57997.1"/>
    </source>
</evidence>
<dbReference type="Proteomes" id="UP000254084">
    <property type="component" value="Unassembled WGS sequence"/>
</dbReference>
<dbReference type="EMBL" id="QASO01000119">
    <property type="protein sequence ID" value="PTU77319.1"/>
    <property type="molecule type" value="Genomic_DNA"/>
</dbReference>
<organism evidence="1 3">
    <name type="scientific">Ectopseudomonas oleovorans</name>
    <name type="common">Pseudomonas oleovorans</name>
    <dbReference type="NCBI Taxonomy" id="301"/>
    <lineage>
        <taxon>Bacteria</taxon>
        <taxon>Pseudomonadati</taxon>
        <taxon>Pseudomonadota</taxon>
        <taxon>Gammaproteobacteria</taxon>
        <taxon>Pseudomonadales</taxon>
        <taxon>Pseudomonadaceae</taxon>
        <taxon>Ectopseudomonas</taxon>
    </lineage>
</organism>
<evidence type="ECO:0000313" key="4">
    <source>
        <dbReference type="Proteomes" id="UP000254084"/>
    </source>
</evidence>
<dbReference type="AlphaFoldDB" id="A0A2T5PHX5"/>
<dbReference type="Proteomes" id="UP000244052">
    <property type="component" value="Unassembled WGS sequence"/>
</dbReference>
<sequence>MQYAITEIGNQKRLIAAREYFAWREGAIAHGEPYDETVLPFHIAYGAFMPQPELSDEQAVESMQKYLGAWHATLIEQTLELVALHEVEALPMIRSMGRKIPFAALIQAPEAIIGKISNLDTTESTPVFTHFHEMSAINNIFNRSGIWAMKGIERRRGVIEKETWRAAVDRERVQRTAKSIK</sequence>
<reference evidence="1 3" key="1">
    <citation type="submission" date="2018-04" db="EMBL/GenBank/DDBJ databases">
        <title>Pseudomonas sp. nov., isolated from mangrove soil.</title>
        <authorList>
            <person name="Chen C."/>
        </authorList>
    </citation>
    <scope>NUCLEOTIDE SEQUENCE [LARGE SCALE GENOMIC DNA]</scope>
    <source>
        <strain evidence="1 3">JCM 14246</strain>
    </source>
</reference>
<keyword evidence="3" id="KW-1185">Reference proteome</keyword>
<dbReference type="EMBL" id="UGUW01000002">
    <property type="protein sequence ID" value="SUD57997.1"/>
    <property type="molecule type" value="Genomic_DNA"/>
</dbReference>
<accession>A0A379JZT2</accession>
<evidence type="ECO:0000313" key="1">
    <source>
        <dbReference type="EMBL" id="PTU77319.1"/>
    </source>
</evidence>
<gene>
    <name evidence="1" type="ORF">DBO86_20265</name>
    <name evidence="2" type="ORF">NCTC10860_00203</name>
</gene>
<evidence type="ECO:0000313" key="3">
    <source>
        <dbReference type="Proteomes" id="UP000244052"/>
    </source>
</evidence>
<name>A0A2T5PHX5_ECTOL</name>
<reference evidence="2 4" key="2">
    <citation type="submission" date="2018-06" db="EMBL/GenBank/DDBJ databases">
        <authorList>
            <consortium name="Pathogen Informatics"/>
            <person name="Doyle S."/>
        </authorList>
    </citation>
    <scope>NUCLEOTIDE SEQUENCE [LARGE SCALE GENOMIC DNA]</scope>
    <source>
        <strain evidence="2 4">NCTC10860</strain>
    </source>
</reference>
<protein>
    <submittedName>
        <fullName evidence="1">Uncharacterized protein</fullName>
    </submittedName>
</protein>
<proteinExistence type="predicted"/>